<name>A0A975XM39_9MICC</name>
<evidence type="ECO:0008006" key="3">
    <source>
        <dbReference type="Google" id="ProtNLM"/>
    </source>
</evidence>
<dbReference type="AlphaFoldDB" id="A0A975XM39"/>
<dbReference type="RefSeq" id="WP_207346588.1">
    <property type="nucleotide sequence ID" value="NZ_CP076456.1"/>
</dbReference>
<reference evidence="1" key="1">
    <citation type="submission" date="2021-06" db="EMBL/GenBank/DDBJ databases">
        <title>Novel species in genus Arthrobacter.</title>
        <authorList>
            <person name="Zhang G."/>
        </authorList>
    </citation>
    <scope>NUCLEOTIDE SEQUENCE</scope>
    <source>
        <strain evidence="1">Zg-ZUI122</strain>
    </source>
</reference>
<sequence length="105" mass="11524">MAEQNLDHVLLFLDECTLAGLDESESVLAADLYGMYMIWCENGGREPAPVHHFYGAVREAGLAEVTRHSERAYEGVLPTGPIPVQYIMETDKAPGPNTNPFPFSG</sequence>
<dbReference type="KEGG" id="asun:KG104_07345"/>
<organism evidence="1 2">
    <name type="scientific">Arthrobacter sunyaminii</name>
    <dbReference type="NCBI Taxonomy" id="2816859"/>
    <lineage>
        <taxon>Bacteria</taxon>
        <taxon>Bacillati</taxon>
        <taxon>Actinomycetota</taxon>
        <taxon>Actinomycetes</taxon>
        <taxon>Micrococcales</taxon>
        <taxon>Micrococcaceae</taxon>
        <taxon>Arthrobacter</taxon>
    </lineage>
</organism>
<gene>
    <name evidence="1" type="ORF">KG104_07345</name>
</gene>
<proteinExistence type="predicted"/>
<dbReference type="Proteomes" id="UP000680588">
    <property type="component" value="Chromosome"/>
</dbReference>
<accession>A0A975XM39</accession>
<evidence type="ECO:0000313" key="1">
    <source>
        <dbReference type="EMBL" id="QWQ37536.1"/>
    </source>
</evidence>
<protein>
    <recommendedName>
        <fullName evidence="3">DNA primase/nucleoside triphosphatase C-terminal domain-containing protein</fullName>
    </recommendedName>
</protein>
<keyword evidence="2" id="KW-1185">Reference proteome</keyword>
<evidence type="ECO:0000313" key="2">
    <source>
        <dbReference type="Proteomes" id="UP000680588"/>
    </source>
</evidence>
<dbReference type="EMBL" id="CP076456">
    <property type="protein sequence ID" value="QWQ37536.1"/>
    <property type="molecule type" value="Genomic_DNA"/>
</dbReference>